<comment type="catalytic activity">
    <reaction evidence="1 11 12">
        <text>[protein]-peptidylproline (omega=180) = [protein]-peptidylproline (omega=0)</text>
        <dbReference type="Rhea" id="RHEA:16237"/>
        <dbReference type="Rhea" id="RHEA-COMP:10747"/>
        <dbReference type="Rhea" id="RHEA-COMP:10748"/>
        <dbReference type="ChEBI" id="CHEBI:83833"/>
        <dbReference type="ChEBI" id="CHEBI:83834"/>
        <dbReference type="EC" id="5.2.1.8"/>
    </reaction>
</comment>
<dbReference type="Pfam" id="PF00254">
    <property type="entry name" value="FKBP_C"/>
    <property type="match status" value="1"/>
</dbReference>
<comment type="domain">
    <text evidence="11">Consists of 3 domains; the N-terminus binds the ribosome, the middle domain has PPIase activity, while the C-terminus has intrinsic chaperone activity on its own.</text>
</comment>
<keyword evidence="8 11" id="KW-0413">Isomerase</keyword>
<evidence type="ECO:0000256" key="13">
    <source>
        <dbReference type="RuleBase" id="RU003914"/>
    </source>
</evidence>
<dbReference type="InterPro" id="IPR008880">
    <property type="entry name" value="Trigger_fac_C"/>
</dbReference>
<dbReference type="InterPro" id="IPR001179">
    <property type="entry name" value="PPIase_FKBP_dom"/>
</dbReference>
<evidence type="ECO:0000256" key="4">
    <source>
        <dbReference type="ARBA" id="ARBA00016902"/>
    </source>
</evidence>
<dbReference type="Proteomes" id="UP000229056">
    <property type="component" value="Unassembled WGS sequence"/>
</dbReference>
<dbReference type="InterPro" id="IPR005215">
    <property type="entry name" value="Trig_fac"/>
</dbReference>
<evidence type="ECO:0000256" key="7">
    <source>
        <dbReference type="ARBA" id="ARBA00023186"/>
    </source>
</evidence>
<evidence type="ECO:0000256" key="10">
    <source>
        <dbReference type="ARBA" id="ARBA00029986"/>
    </source>
</evidence>
<comment type="caution">
    <text evidence="15">The sequence shown here is derived from an EMBL/GenBank/DDBJ whole genome shotgun (WGS) entry which is preliminary data.</text>
</comment>
<comment type="subcellular location">
    <subcellularLocation>
        <location evidence="11">Cytoplasm</location>
    </subcellularLocation>
    <text evidence="11">About half TF is bound to the ribosome near the polypeptide exit tunnel while the other half is free in the cytoplasm.</text>
</comment>
<evidence type="ECO:0000313" key="15">
    <source>
        <dbReference type="EMBL" id="PIS06369.1"/>
    </source>
</evidence>
<dbReference type="PANTHER" id="PTHR30560:SF3">
    <property type="entry name" value="TRIGGER FACTOR-LIKE PROTEIN TIG, CHLOROPLASTIC"/>
    <property type="match status" value="1"/>
</dbReference>
<name>A0A2H0W4U4_9BACT</name>
<evidence type="ECO:0000313" key="16">
    <source>
        <dbReference type="Proteomes" id="UP000229056"/>
    </source>
</evidence>
<evidence type="ECO:0000256" key="8">
    <source>
        <dbReference type="ARBA" id="ARBA00023235"/>
    </source>
</evidence>
<dbReference type="HAMAP" id="MF_00303">
    <property type="entry name" value="Trigger_factor_Tig"/>
    <property type="match status" value="1"/>
</dbReference>
<dbReference type="InterPro" id="IPR036611">
    <property type="entry name" value="Trigger_fac_ribosome-bd_sf"/>
</dbReference>
<dbReference type="Gene3D" id="3.10.50.40">
    <property type="match status" value="1"/>
</dbReference>
<dbReference type="InterPro" id="IPR027304">
    <property type="entry name" value="Trigger_fact/SurA_dom_sf"/>
</dbReference>
<evidence type="ECO:0000256" key="1">
    <source>
        <dbReference type="ARBA" id="ARBA00000971"/>
    </source>
</evidence>
<dbReference type="GO" id="GO:0005737">
    <property type="term" value="C:cytoplasm"/>
    <property type="evidence" value="ECO:0007669"/>
    <property type="project" value="UniProtKB-SubCell"/>
</dbReference>
<accession>A0A2H0W4U4</accession>
<proteinExistence type="inferred from homology"/>
<evidence type="ECO:0000256" key="3">
    <source>
        <dbReference type="ARBA" id="ARBA00013194"/>
    </source>
</evidence>
<dbReference type="InterPro" id="IPR037041">
    <property type="entry name" value="Trigger_fac_C_sf"/>
</dbReference>
<comment type="similarity">
    <text evidence="2 11 13">Belongs to the FKBP-type PPIase family. Tig subfamily.</text>
</comment>
<dbReference type="NCBIfam" id="TIGR00115">
    <property type="entry name" value="tig"/>
    <property type="match status" value="1"/>
</dbReference>
<dbReference type="PANTHER" id="PTHR30560">
    <property type="entry name" value="TRIGGER FACTOR CHAPERONE AND PEPTIDYL-PROLYL CIS/TRANS ISOMERASE"/>
    <property type="match status" value="1"/>
</dbReference>
<dbReference type="GO" id="GO:0044183">
    <property type="term" value="F:protein folding chaperone"/>
    <property type="evidence" value="ECO:0007669"/>
    <property type="project" value="TreeGrafter"/>
</dbReference>
<reference evidence="16" key="1">
    <citation type="submission" date="2017-09" db="EMBL/GenBank/DDBJ databases">
        <title>Depth-based differentiation of microbial function through sediment-hosted aquifers and enrichment of novel symbionts in the deep terrestrial subsurface.</title>
        <authorList>
            <person name="Probst A.J."/>
            <person name="Ladd B."/>
            <person name="Jarett J.K."/>
            <person name="Geller-Mcgrath D.E."/>
            <person name="Sieber C.M.K."/>
            <person name="Emerson J.B."/>
            <person name="Anantharaman K."/>
            <person name="Thomas B.C."/>
            <person name="Malmstrom R."/>
            <person name="Stieglmeier M."/>
            <person name="Klingl A."/>
            <person name="Woyke T."/>
            <person name="Ryan C.M."/>
            <person name="Banfield J.F."/>
        </authorList>
    </citation>
    <scope>NUCLEOTIDE SEQUENCE [LARGE SCALE GENOMIC DNA]</scope>
</reference>
<evidence type="ECO:0000256" key="12">
    <source>
        <dbReference type="PROSITE-ProRule" id="PRU00277"/>
    </source>
</evidence>
<evidence type="ECO:0000256" key="6">
    <source>
        <dbReference type="ARBA" id="ARBA00023110"/>
    </source>
</evidence>
<keyword evidence="7 11" id="KW-0143">Chaperone</keyword>
<dbReference type="SUPFAM" id="SSF102735">
    <property type="entry name" value="Trigger factor ribosome-binding domain"/>
    <property type="match status" value="1"/>
</dbReference>
<sequence length="430" mass="49552">MKSTVKKLDKSQVEITIEVSTLEMQPYLQRTAERLAKEMKIEGFRPGKAPYEIIKQKVGDMGLLQESIDDVISATYYEVLKTEKIVTIGQPSIDVEKVAPDNDFVYRATASVLPNVKIGDWKKLKVKSEEVKITNEQVDKIIEDIRKMQATEKLVEREAKTGDKVEVNFEVFLDKVPIEKGKQDKYPVVIGENKFIPGFEEKIIGMKAGAEKEFELKFPEKYFDKKMAGKTAEFKVKCNSVFEIELPELNDAFASSVSADKFKTVAEVKKNVLENLKAEEGGKQEQKVEIEMLDKLVDISEFEAIPDLLIDNEVHKMVHELEHSISNQGFNFADYLKSLNKTEEDLKTEFRPQAEKRVKISILAREIYVQEKFEVRDDEIEAEIEVVMQNYPNNEDVRKQLETETYKDYLKNTIGNRKVIEFLKKEIIVK</sequence>
<evidence type="ECO:0000256" key="2">
    <source>
        <dbReference type="ARBA" id="ARBA00005464"/>
    </source>
</evidence>
<dbReference type="GO" id="GO:0043335">
    <property type="term" value="P:protein unfolding"/>
    <property type="evidence" value="ECO:0007669"/>
    <property type="project" value="TreeGrafter"/>
</dbReference>
<evidence type="ECO:0000256" key="5">
    <source>
        <dbReference type="ARBA" id="ARBA00022618"/>
    </source>
</evidence>
<protein>
    <recommendedName>
        <fullName evidence="4 11">Trigger factor</fullName>
        <shortName evidence="11">TF</shortName>
        <ecNumber evidence="3 11">5.2.1.8</ecNumber>
    </recommendedName>
    <alternativeName>
        <fullName evidence="10 11">PPIase</fullName>
    </alternativeName>
</protein>
<dbReference type="EMBL" id="PEZY01000005">
    <property type="protein sequence ID" value="PIS06369.1"/>
    <property type="molecule type" value="Genomic_DNA"/>
</dbReference>
<evidence type="ECO:0000259" key="14">
    <source>
        <dbReference type="PROSITE" id="PS50059"/>
    </source>
</evidence>
<dbReference type="GO" id="GO:0051083">
    <property type="term" value="P:'de novo' cotranslational protein folding"/>
    <property type="evidence" value="ECO:0007669"/>
    <property type="project" value="TreeGrafter"/>
</dbReference>
<dbReference type="Gene3D" id="3.30.70.1050">
    <property type="entry name" value="Trigger factor ribosome-binding domain"/>
    <property type="match status" value="1"/>
</dbReference>
<dbReference type="Pfam" id="PF05698">
    <property type="entry name" value="Trigger_C"/>
    <property type="match status" value="1"/>
</dbReference>
<feature type="domain" description="PPIase FKBP-type" evidence="14">
    <location>
        <begin position="162"/>
        <end position="250"/>
    </location>
</feature>
<gene>
    <name evidence="11 15" type="primary">tig</name>
    <name evidence="15" type="ORF">COT80_02270</name>
</gene>
<evidence type="ECO:0000256" key="9">
    <source>
        <dbReference type="ARBA" id="ARBA00023306"/>
    </source>
</evidence>
<keyword evidence="6 11" id="KW-0697">Rotamase</keyword>
<dbReference type="GO" id="GO:0043022">
    <property type="term" value="F:ribosome binding"/>
    <property type="evidence" value="ECO:0007669"/>
    <property type="project" value="TreeGrafter"/>
</dbReference>
<dbReference type="Pfam" id="PF05697">
    <property type="entry name" value="Trigger_N"/>
    <property type="match status" value="1"/>
</dbReference>
<dbReference type="EC" id="5.2.1.8" evidence="3 11"/>
<dbReference type="GO" id="GO:0015031">
    <property type="term" value="P:protein transport"/>
    <property type="evidence" value="ECO:0007669"/>
    <property type="project" value="UniProtKB-UniRule"/>
</dbReference>
<comment type="function">
    <text evidence="11">Involved in protein export. Acts as a chaperone by maintaining the newly synthesized protein in an open conformation. Functions as a peptidyl-prolyl cis-trans isomerase.</text>
</comment>
<dbReference type="InterPro" id="IPR046357">
    <property type="entry name" value="PPIase_dom_sf"/>
</dbReference>
<dbReference type="InterPro" id="IPR008881">
    <property type="entry name" value="Trigger_fac_ribosome-bd_bac"/>
</dbReference>
<dbReference type="SUPFAM" id="SSF109998">
    <property type="entry name" value="Triger factor/SurA peptide-binding domain-like"/>
    <property type="match status" value="1"/>
</dbReference>
<dbReference type="PIRSF" id="PIRSF003095">
    <property type="entry name" value="Trigger_factor"/>
    <property type="match status" value="1"/>
</dbReference>
<dbReference type="AlphaFoldDB" id="A0A2H0W4U4"/>
<keyword evidence="11" id="KW-0963">Cytoplasm</keyword>
<keyword evidence="9 11" id="KW-0131">Cell cycle</keyword>
<dbReference type="Gene3D" id="1.10.3120.10">
    <property type="entry name" value="Trigger factor, C-terminal domain"/>
    <property type="match status" value="1"/>
</dbReference>
<dbReference type="PROSITE" id="PS50059">
    <property type="entry name" value="FKBP_PPIASE"/>
    <property type="match status" value="1"/>
</dbReference>
<evidence type="ECO:0000256" key="11">
    <source>
        <dbReference type="HAMAP-Rule" id="MF_00303"/>
    </source>
</evidence>
<organism evidence="15 16">
    <name type="scientific">Candidatus Buchananbacteria bacterium CG10_big_fil_rev_8_21_14_0_10_33_19</name>
    <dbReference type="NCBI Taxonomy" id="1974525"/>
    <lineage>
        <taxon>Bacteria</taxon>
        <taxon>Candidatus Buchananiibacteriota</taxon>
    </lineage>
</organism>
<dbReference type="FunFam" id="3.10.50.40:FF:000001">
    <property type="entry name" value="Trigger factor"/>
    <property type="match status" value="1"/>
</dbReference>
<dbReference type="GO" id="GO:0051301">
    <property type="term" value="P:cell division"/>
    <property type="evidence" value="ECO:0007669"/>
    <property type="project" value="UniProtKB-KW"/>
</dbReference>
<dbReference type="GO" id="GO:0003755">
    <property type="term" value="F:peptidyl-prolyl cis-trans isomerase activity"/>
    <property type="evidence" value="ECO:0007669"/>
    <property type="project" value="UniProtKB-UniRule"/>
</dbReference>
<dbReference type="SUPFAM" id="SSF54534">
    <property type="entry name" value="FKBP-like"/>
    <property type="match status" value="1"/>
</dbReference>
<keyword evidence="5 11" id="KW-0132">Cell division</keyword>